<dbReference type="PANTHER" id="PTHR10926">
    <property type="entry name" value="CELL CYCLE CONTROL PROTEIN 50"/>
    <property type="match status" value="1"/>
</dbReference>
<evidence type="ECO:0000256" key="3">
    <source>
        <dbReference type="ARBA" id="ARBA00022692"/>
    </source>
</evidence>
<dbReference type="PANTHER" id="PTHR10926:SF0">
    <property type="entry name" value="CDC50, ISOFORM A"/>
    <property type="match status" value="1"/>
</dbReference>
<dbReference type="OMA" id="WWTDTNV"/>
<reference evidence="8" key="1">
    <citation type="submission" date="2016-04" db="EMBL/GenBank/DDBJ databases">
        <authorList>
            <person name="Evans L.H."/>
            <person name="Alamgir A."/>
            <person name="Owens N."/>
            <person name="Weber N.D."/>
            <person name="Virtaneva K."/>
            <person name="Barbian K."/>
            <person name="Babar A."/>
            <person name="Rosenke K."/>
        </authorList>
    </citation>
    <scope>NUCLEOTIDE SEQUENCE [LARGE SCALE GENOMIC DNA]</scope>
    <source>
        <strain evidence="8">CBS 101.48</strain>
    </source>
</reference>
<keyword evidence="9" id="KW-1185">Reference proteome</keyword>
<keyword evidence="5 6" id="KW-0472">Membrane</keyword>
<evidence type="ECO:0000256" key="6">
    <source>
        <dbReference type="PIRNR" id="PIRNR015840"/>
    </source>
</evidence>
<evidence type="ECO:0000256" key="7">
    <source>
        <dbReference type="SAM" id="Phobius"/>
    </source>
</evidence>
<evidence type="ECO:0000313" key="8">
    <source>
        <dbReference type="EMBL" id="SAL99247.1"/>
    </source>
</evidence>
<keyword evidence="3 7" id="KW-0812">Transmembrane</keyword>
<accession>A0A168MUQ6</accession>
<dbReference type="GO" id="GO:0005886">
    <property type="term" value="C:plasma membrane"/>
    <property type="evidence" value="ECO:0007669"/>
    <property type="project" value="TreeGrafter"/>
</dbReference>
<evidence type="ECO:0000256" key="1">
    <source>
        <dbReference type="ARBA" id="ARBA00004141"/>
    </source>
</evidence>
<protein>
    <submittedName>
        <fullName evidence="8">Uncharacterized protein</fullName>
    </submittedName>
</protein>
<dbReference type="GO" id="GO:0005783">
    <property type="term" value="C:endoplasmic reticulum"/>
    <property type="evidence" value="ECO:0007669"/>
    <property type="project" value="TreeGrafter"/>
</dbReference>
<dbReference type="GO" id="GO:0005794">
    <property type="term" value="C:Golgi apparatus"/>
    <property type="evidence" value="ECO:0007669"/>
    <property type="project" value="TreeGrafter"/>
</dbReference>
<dbReference type="AlphaFoldDB" id="A0A168MUQ6"/>
<dbReference type="InParanoid" id="A0A168MUQ6"/>
<feature type="transmembrane region" description="Helical" evidence="7">
    <location>
        <begin position="34"/>
        <end position="54"/>
    </location>
</feature>
<evidence type="ECO:0000313" key="9">
    <source>
        <dbReference type="Proteomes" id="UP000078561"/>
    </source>
</evidence>
<comment type="similarity">
    <text evidence="2 6">Belongs to the CDC50/LEM3 family.</text>
</comment>
<comment type="subcellular location">
    <subcellularLocation>
        <location evidence="1">Membrane</location>
        <topology evidence="1">Multi-pass membrane protein</topology>
    </subcellularLocation>
</comment>
<feature type="transmembrane region" description="Helical" evidence="7">
    <location>
        <begin position="340"/>
        <end position="361"/>
    </location>
</feature>
<evidence type="ECO:0000256" key="5">
    <source>
        <dbReference type="ARBA" id="ARBA00023136"/>
    </source>
</evidence>
<sequence>MAEEEEKKTKRPENGPFRQQRLPAWQPVLIPRNVLPTLFIFGIIFCPIGGLLYWNSGRVNEIMINYSYCGQYQQPVYLADSLFDYQFSSEENLSQMQPPAYHVENSTSFLDPSWQNPNNLPIPQCILDFTVPSTMVGPIYMYYRLTNFYQNHRLYIKNLDADQLLGTASTGSTIHTNCDPLATNDDGLWIYPCGLIANSMFNDTASNFTLISDNTGNQPQQYNFTTSNIAWPTDKQKYKPTQYANTQIVPPPNWAKRYPNGRYDDQHPPPDLSSMERFMVWMHVAALPDFRKIWARNDNDNLEAGRWRVAIDMNFDTLQYEGTKWLVLSTTTPLGGRNPYLGIAYMAIGAICLFLGLVFTLRHLIRPRKLGDPSYLSWNQPGGGLPKNKRAKHLHKE</sequence>
<dbReference type="InterPro" id="IPR005045">
    <property type="entry name" value="CDC50/LEM3_fam"/>
</dbReference>
<dbReference type="Pfam" id="PF03381">
    <property type="entry name" value="CDC50"/>
    <property type="match status" value="1"/>
</dbReference>
<dbReference type="EMBL" id="LT552594">
    <property type="protein sequence ID" value="SAL99247.1"/>
    <property type="molecule type" value="Genomic_DNA"/>
</dbReference>
<evidence type="ECO:0000256" key="2">
    <source>
        <dbReference type="ARBA" id="ARBA00009457"/>
    </source>
</evidence>
<dbReference type="PIRSF" id="PIRSF015840">
    <property type="entry name" value="DUF284_TM_euk"/>
    <property type="match status" value="1"/>
</dbReference>
<dbReference type="GO" id="GO:0045332">
    <property type="term" value="P:phospholipid translocation"/>
    <property type="evidence" value="ECO:0007669"/>
    <property type="project" value="UniProtKB-UniRule"/>
</dbReference>
<organism evidence="8">
    <name type="scientific">Absidia glauca</name>
    <name type="common">Pin mould</name>
    <dbReference type="NCBI Taxonomy" id="4829"/>
    <lineage>
        <taxon>Eukaryota</taxon>
        <taxon>Fungi</taxon>
        <taxon>Fungi incertae sedis</taxon>
        <taxon>Mucoromycota</taxon>
        <taxon>Mucoromycotina</taxon>
        <taxon>Mucoromycetes</taxon>
        <taxon>Mucorales</taxon>
        <taxon>Cunninghamellaceae</taxon>
        <taxon>Absidia</taxon>
    </lineage>
</organism>
<dbReference type="OrthoDB" id="340608at2759"/>
<proteinExistence type="inferred from homology"/>
<gene>
    <name evidence="8" type="primary">ABSGL_04848.1 scaffold 6035</name>
</gene>
<name>A0A168MUQ6_ABSGL</name>
<dbReference type="Proteomes" id="UP000078561">
    <property type="component" value="Unassembled WGS sequence"/>
</dbReference>
<evidence type="ECO:0000256" key="4">
    <source>
        <dbReference type="ARBA" id="ARBA00022989"/>
    </source>
</evidence>
<keyword evidence="4 7" id="KW-1133">Transmembrane helix</keyword>
<dbReference type="STRING" id="4829.A0A168MUQ6"/>